<accession>A0A9W4QVS1</accession>
<comment type="caution">
    <text evidence="2">The sequence shown here is derived from an EMBL/GenBank/DDBJ whole genome shotgun (WGS) entry which is preliminary data.</text>
</comment>
<organism evidence="2 4">
    <name type="scientific">Pseudoalteromonas holothuriae</name>
    <dbReference type="NCBI Taxonomy" id="2963714"/>
    <lineage>
        <taxon>Bacteria</taxon>
        <taxon>Pseudomonadati</taxon>
        <taxon>Pseudomonadota</taxon>
        <taxon>Gammaproteobacteria</taxon>
        <taxon>Alteromonadales</taxon>
        <taxon>Pseudoalteromonadaceae</taxon>
        <taxon>Pseudoalteromonas</taxon>
    </lineage>
</organism>
<keyword evidence="4" id="KW-1185">Reference proteome</keyword>
<dbReference type="AlphaFoldDB" id="A0A9W4QVS1"/>
<reference evidence="2 5" key="1">
    <citation type="submission" date="2022-07" db="EMBL/GenBank/DDBJ databases">
        <authorList>
            <person name="Criscuolo A."/>
        </authorList>
    </citation>
    <scope>NUCLEOTIDE SEQUENCE</scope>
    <source>
        <strain evidence="5">CIP 111951</strain>
        <strain evidence="2">CIP111854</strain>
        <strain evidence="3">CIP111951</strain>
    </source>
</reference>
<keyword evidence="1" id="KW-0812">Transmembrane</keyword>
<gene>
    <name evidence="2" type="ORF">PSECIP111854_01547</name>
    <name evidence="3" type="ORF">PSECIP111951_02769</name>
</gene>
<sequence length="106" mass="12664">MQKLLMIPIMCWFLTLIFINTYHFAVPMAGMVSEPDLFTAHFWWTAVLSYIFYGFLCFNIPLLMLIQYMCSKWPVIVNHNYRNGIEWVTTVMLCLLWALYLSQPHF</sequence>
<dbReference type="Proteomes" id="UP001152467">
    <property type="component" value="Unassembled WGS sequence"/>
</dbReference>
<evidence type="ECO:0000313" key="5">
    <source>
        <dbReference type="Proteomes" id="UP001152485"/>
    </source>
</evidence>
<feature type="transmembrane region" description="Helical" evidence="1">
    <location>
        <begin position="7"/>
        <end position="30"/>
    </location>
</feature>
<dbReference type="Proteomes" id="UP001152485">
    <property type="component" value="Unassembled WGS sequence"/>
</dbReference>
<evidence type="ECO:0000313" key="4">
    <source>
        <dbReference type="Proteomes" id="UP001152467"/>
    </source>
</evidence>
<keyword evidence="1" id="KW-0472">Membrane</keyword>
<evidence type="ECO:0000256" key="1">
    <source>
        <dbReference type="SAM" id="Phobius"/>
    </source>
</evidence>
<feature type="transmembrane region" description="Helical" evidence="1">
    <location>
        <begin position="42"/>
        <end position="63"/>
    </location>
</feature>
<evidence type="ECO:0000313" key="3">
    <source>
        <dbReference type="EMBL" id="CAH9062788.1"/>
    </source>
</evidence>
<dbReference type="EMBL" id="CAMAPD010000013">
    <property type="protein sequence ID" value="CAH9062788.1"/>
    <property type="molecule type" value="Genomic_DNA"/>
</dbReference>
<feature type="transmembrane region" description="Helical" evidence="1">
    <location>
        <begin position="84"/>
        <end position="102"/>
    </location>
</feature>
<keyword evidence="1" id="KW-1133">Transmembrane helix</keyword>
<dbReference type="EMBL" id="CAMAPC010000004">
    <property type="protein sequence ID" value="CAH9055272.1"/>
    <property type="molecule type" value="Genomic_DNA"/>
</dbReference>
<evidence type="ECO:0000313" key="2">
    <source>
        <dbReference type="EMBL" id="CAH9055272.1"/>
    </source>
</evidence>
<proteinExistence type="predicted"/>
<name>A0A9W4QVS1_9GAMM</name>
<protein>
    <submittedName>
        <fullName evidence="2">Uncharacterized protein</fullName>
    </submittedName>
</protein>